<evidence type="ECO:0000313" key="3">
    <source>
        <dbReference type="EMBL" id="AXB45084.1"/>
    </source>
</evidence>
<protein>
    <submittedName>
        <fullName evidence="3">Uncharacterized protein</fullName>
    </submittedName>
</protein>
<name>A0A344LAL0_9PSEU</name>
<feature type="chain" id="PRO_5016641416" evidence="2">
    <location>
        <begin position="30"/>
        <end position="170"/>
    </location>
</feature>
<keyword evidence="2" id="KW-0732">Signal</keyword>
<sequence>MPKTLKWATTLLSVVAVACIAVVLLSVFAAPADPAEIQLERDDDSGTAVVAGLITAIVQLVLCTLARAGRGSARVLLTLTAACLGVTLLLAGVSALVEYADQSVWAARVGGVVEWTGAGIASLVLSGLAAALTVAGLVLLFLPATNAYFAEVRRLRLGPLPGDPGPAGEA</sequence>
<keyword evidence="1" id="KW-0472">Membrane</keyword>
<dbReference type="AlphaFoldDB" id="A0A344LAL0"/>
<dbReference type="PROSITE" id="PS51257">
    <property type="entry name" value="PROKAR_LIPOPROTEIN"/>
    <property type="match status" value="1"/>
</dbReference>
<feature type="transmembrane region" description="Helical" evidence="1">
    <location>
        <begin position="45"/>
        <end position="63"/>
    </location>
</feature>
<feature type="transmembrane region" description="Helical" evidence="1">
    <location>
        <begin position="117"/>
        <end position="144"/>
    </location>
</feature>
<keyword evidence="1" id="KW-0812">Transmembrane</keyword>
<dbReference type="KEGG" id="aab:A4R43_23435"/>
<keyword evidence="1" id="KW-1133">Transmembrane helix</keyword>
<dbReference type="EMBL" id="CP015163">
    <property type="protein sequence ID" value="AXB45084.1"/>
    <property type="molecule type" value="Genomic_DNA"/>
</dbReference>
<feature type="transmembrane region" description="Helical" evidence="1">
    <location>
        <begin position="75"/>
        <end position="97"/>
    </location>
</feature>
<accession>A0A344LAL0</accession>
<evidence type="ECO:0000313" key="4">
    <source>
        <dbReference type="Proteomes" id="UP000250434"/>
    </source>
</evidence>
<gene>
    <name evidence="3" type="ORF">A4R43_23435</name>
</gene>
<evidence type="ECO:0000256" key="2">
    <source>
        <dbReference type="SAM" id="SignalP"/>
    </source>
</evidence>
<reference evidence="3 4" key="1">
    <citation type="submission" date="2016-04" db="EMBL/GenBank/DDBJ databases">
        <title>Complete genome sequence and analysis of deep-sea sediment isolate, Amycolatopsis sp. WP1.</title>
        <authorList>
            <person name="Wang H."/>
            <person name="Chen S."/>
            <person name="Wu Q."/>
        </authorList>
    </citation>
    <scope>NUCLEOTIDE SEQUENCE [LARGE SCALE GENOMIC DNA]</scope>
    <source>
        <strain evidence="3 4">WP1</strain>
    </source>
</reference>
<organism evidence="3 4">
    <name type="scientific">Amycolatopsis albispora</name>
    <dbReference type="NCBI Taxonomy" id="1804986"/>
    <lineage>
        <taxon>Bacteria</taxon>
        <taxon>Bacillati</taxon>
        <taxon>Actinomycetota</taxon>
        <taxon>Actinomycetes</taxon>
        <taxon>Pseudonocardiales</taxon>
        <taxon>Pseudonocardiaceae</taxon>
        <taxon>Amycolatopsis</taxon>
    </lineage>
</organism>
<evidence type="ECO:0000256" key="1">
    <source>
        <dbReference type="SAM" id="Phobius"/>
    </source>
</evidence>
<dbReference type="RefSeq" id="WP_113694341.1">
    <property type="nucleotide sequence ID" value="NZ_CP015163.1"/>
</dbReference>
<keyword evidence="4" id="KW-1185">Reference proteome</keyword>
<feature type="signal peptide" evidence="2">
    <location>
        <begin position="1"/>
        <end position="29"/>
    </location>
</feature>
<dbReference type="Proteomes" id="UP000250434">
    <property type="component" value="Chromosome"/>
</dbReference>
<proteinExistence type="predicted"/>